<protein>
    <recommendedName>
        <fullName evidence="4">Prenyltransferase</fullName>
    </recommendedName>
</protein>
<feature type="transmembrane region" description="Helical" evidence="1">
    <location>
        <begin position="98"/>
        <end position="117"/>
    </location>
</feature>
<keyword evidence="1" id="KW-0812">Transmembrane</keyword>
<evidence type="ECO:0008006" key="4">
    <source>
        <dbReference type="Google" id="ProtNLM"/>
    </source>
</evidence>
<feature type="transmembrane region" description="Helical" evidence="1">
    <location>
        <begin position="37"/>
        <end position="56"/>
    </location>
</feature>
<dbReference type="AlphaFoldDB" id="A0A926Q1D8"/>
<dbReference type="RefSeq" id="WP_187964716.1">
    <property type="nucleotide sequence ID" value="NZ_JACVDC010000012.1"/>
</dbReference>
<feature type="transmembrane region" description="Helical" evidence="1">
    <location>
        <begin position="260"/>
        <end position="280"/>
    </location>
</feature>
<evidence type="ECO:0000256" key="1">
    <source>
        <dbReference type="SAM" id="Phobius"/>
    </source>
</evidence>
<dbReference type="EMBL" id="JACVDC010000012">
    <property type="protein sequence ID" value="MBC9795563.1"/>
    <property type="molecule type" value="Genomic_DNA"/>
</dbReference>
<feature type="transmembrane region" description="Helical" evidence="1">
    <location>
        <begin position="7"/>
        <end position="31"/>
    </location>
</feature>
<keyword evidence="3" id="KW-1185">Reference proteome</keyword>
<keyword evidence="1" id="KW-1133">Transmembrane helix</keyword>
<evidence type="ECO:0000313" key="2">
    <source>
        <dbReference type="EMBL" id="MBC9795563.1"/>
    </source>
</evidence>
<proteinExistence type="predicted"/>
<dbReference type="Proteomes" id="UP000653730">
    <property type="component" value="Unassembled WGS sequence"/>
</dbReference>
<sequence length="284" mass="32185">MKLLTRVFNFYIEASVHVALSVYALTVITLLNFDMPYDENVCYAVFYGTIVGYNFIKYGSEARRFYMVETRHVKTIQYFSFICFALCVYYVLQLSVSSLVLLGGLVVLSFFYAVPFYTSVRNIRNSPGIKIFIVALVWSGVTVGLPVVNHYDLFRAGGGAVRDVGIEWLQRFLFVIVLTIPFEIRDMAVDDLSLGTIPQKIGIGNAKSVAILLLCLVLVVEFLKKNSFWPDVVSLSVILVLMVLALRYSQVKQNKYYCSFWVEGIPVLWGLLLLLLNNLITLKT</sequence>
<feature type="transmembrane region" description="Helical" evidence="1">
    <location>
        <begin position="129"/>
        <end position="148"/>
    </location>
</feature>
<keyword evidence="1" id="KW-0472">Membrane</keyword>
<gene>
    <name evidence="2" type="ORF">IBL28_06275</name>
</gene>
<feature type="transmembrane region" description="Helical" evidence="1">
    <location>
        <begin position="229"/>
        <end position="248"/>
    </location>
</feature>
<comment type="caution">
    <text evidence="2">The sequence shown here is derived from an EMBL/GenBank/DDBJ whole genome shotgun (WGS) entry which is preliminary data.</text>
</comment>
<name>A0A926Q1D8_9FLAO</name>
<feature type="transmembrane region" description="Helical" evidence="1">
    <location>
        <begin position="205"/>
        <end position="223"/>
    </location>
</feature>
<evidence type="ECO:0000313" key="3">
    <source>
        <dbReference type="Proteomes" id="UP000653730"/>
    </source>
</evidence>
<organism evidence="2 3">
    <name type="scientific">Sinomicrobium weinanense</name>
    <dbReference type="NCBI Taxonomy" id="2842200"/>
    <lineage>
        <taxon>Bacteria</taxon>
        <taxon>Pseudomonadati</taxon>
        <taxon>Bacteroidota</taxon>
        <taxon>Flavobacteriia</taxon>
        <taxon>Flavobacteriales</taxon>
        <taxon>Flavobacteriaceae</taxon>
        <taxon>Sinomicrobium</taxon>
    </lineage>
</organism>
<accession>A0A926Q1D8</accession>
<reference evidence="2 3" key="1">
    <citation type="submission" date="2020-09" db="EMBL/GenBank/DDBJ databases">
        <title>Sinomicrobium weinanense sp. nov., a halophilic bacteria isolated from saline-alkali soil.</title>
        <authorList>
            <person name="Wu P."/>
            <person name="Ren H."/>
            <person name="Mei Y."/>
            <person name="Liang Y."/>
            <person name="Chen Z."/>
        </authorList>
    </citation>
    <scope>NUCLEOTIDE SEQUENCE [LARGE SCALE GENOMIC DNA]</scope>
    <source>
        <strain evidence="2 3">FJxs</strain>
    </source>
</reference>
<feature type="transmembrane region" description="Helical" evidence="1">
    <location>
        <begin position="76"/>
        <end position="92"/>
    </location>
</feature>